<evidence type="ECO:0000313" key="3">
    <source>
        <dbReference type="Proteomes" id="UP000240883"/>
    </source>
</evidence>
<feature type="compositionally biased region" description="Basic and acidic residues" evidence="1">
    <location>
        <begin position="129"/>
        <end position="146"/>
    </location>
</feature>
<name>A0A2T2NUL2_CORCC</name>
<feature type="compositionally biased region" description="Low complexity" evidence="1">
    <location>
        <begin position="172"/>
        <end position="195"/>
    </location>
</feature>
<feature type="region of interest" description="Disordered" evidence="1">
    <location>
        <begin position="103"/>
        <end position="201"/>
    </location>
</feature>
<dbReference type="Proteomes" id="UP000240883">
    <property type="component" value="Unassembled WGS sequence"/>
</dbReference>
<feature type="region of interest" description="Disordered" evidence="1">
    <location>
        <begin position="13"/>
        <end position="39"/>
    </location>
</feature>
<evidence type="ECO:0000313" key="2">
    <source>
        <dbReference type="EMBL" id="PSN69131.1"/>
    </source>
</evidence>
<dbReference type="AlphaFoldDB" id="A0A2T2NUL2"/>
<sequence>MFKLRNRKTLAQRVGSVEGSPLKARAKPPPPACAHETTTSSGIKHLRIVIPTESLCNDLPITLPVSGSGSKRRSRHVSIAWTEEMLNPLASLELENAISGFNLSDAMSPITPTTPVRSPKRSPVSAERITLEGHDHPLASREEQTKARKLRDLRKNKAKKEGNETEEENAHEGAQSESDMSPASAPDSTPASSGSEADEGNAASKMDYLEAIVQSLQGQNTRLTQALAKVVGLDSDHGTLDPEAVLKAFERAESRVRQEMNNAADNI</sequence>
<dbReference type="OrthoDB" id="3675887at2759"/>
<proteinExistence type="predicted"/>
<organism evidence="2 3">
    <name type="scientific">Corynespora cassiicola Philippines</name>
    <dbReference type="NCBI Taxonomy" id="1448308"/>
    <lineage>
        <taxon>Eukaryota</taxon>
        <taxon>Fungi</taxon>
        <taxon>Dikarya</taxon>
        <taxon>Ascomycota</taxon>
        <taxon>Pezizomycotina</taxon>
        <taxon>Dothideomycetes</taxon>
        <taxon>Pleosporomycetidae</taxon>
        <taxon>Pleosporales</taxon>
        <taxon>Corynesporascaceae</taxon>
        <taxon>Corynespora</taxon>
    </lineage>
</organism>
<protein>
    <submittedName>
        <fullName evidence="2">Uncharacterized protein</fullName>
    </submittedName>
</protein>
<reference evidence="2 3" key="1">
    <citation type="journal article" date="2018" name="Front. Microbiol.">
        <title>Genome-Wide Analysis of Corynespora cassiicola Leaf Fall Disease Putative Effectors.</title>
        <authorList>
            <person name="Lopez D."/>
            <person name="Ribeiro S."/>
            <person name="Label P."/>
            <person name="Fumanal B."/>
            <person name="Venisse J.S."/>
            <person name="Kohler A."/>
            <person name="de Oliveira R.R."/>
            <person name="Labutti K."/>
            <person name="Lipzen A."/>
            <person name="Lail K."/>
            <person name="Bauer D."/>
            <person name="Ohm R.A."/>
            <person name="Barry K.W."/>
            <person name="Spatafora J."/>
            <person name="Grigoriev I.V."/>
            <person name="Martin F.M."/>
            <person name="Pujade-Renaud V."/>
        </authorList>
    </citation>
    <scope>NUCLEOTIDE SEQUENCE [LARGE SCALE GENOMIC DNA]</scope>
    <source>
        <strain evidence="2 3">Philippines</strain>
    </source>
</reference>
<keyword evidence="3" id="KW-1185">Reference proteome</keyword>
<gene>
    <name evidence="2" type="ORF">BS50DRAFT_572298</name>
</gene>
<accession>A0A2T2NUL2</accession>
<evidence type="ECO:0000256" key="1">
    <source>
        <dbReference type="SAM" id="MobiDB-lite"/>
    </source>
</evidence>
<feature type="compositionally biased region" description="Basic and acidic residues" evidence="1">
    <location>
        <begin position="153"/>
        <end position="171"/>
    </location>
</feature>
<dbReference type="EMBL" id="KZ678133">
    <property type="protein sequence ID" value="PSN69131.1"/>
    <property type="molecule type" value="Genomic_DNA"/>
</dbReference>